<dbReference type="Proteomes" id="UP000009080">
    <property type="component" value="Chromosome"/>
</dbReference>
<dbReference type="EMBL" id="CP001614">
    <property type="protein sequence ID" value="ACR12318.1"/>
    <property type="molecule type" value="Genomic_DNA"/>
</dbReference>
<sequence>MEKSSAATPARHSAQSTWRTLLVYGILALIIYFGHQYLQTALGERALAAVPLEKLTLEEALSASRASDKPVLLDLAAIWCPSCRKLDQQVLSDPAVVEVIRNKYVFTRVEFESATGETVQQKYQVKGFPTLLVVDGNGNLIRQLPLSFEPQEFIRSL</sequence>
<feature type="domain" description="Thioredoxin" evidence="2">
    <location>
        <begin position="36"/>
        <end position="157"/>
    </location>
</feature>
<keyword evidence="1" id="KW-1133">Transmembrane helix</keyword>
<gene>
    <name evidence="3" type="ordered locus">TERTU_0415</name>
</gene>
<reference evidence="3 4" key="1">
    <citation type="journal article" date="2009" name="PLoS ONE">
        <title>The complete genome of Teredinibacter turnerae T7901: an intracellular endosymbiont of marine wood-boring bivalves (shipworms).</title>
        <authorList>
            <person name="Yang J.C."/>
            <person name="Madupu R."/>
            <person name="Durkin A.S."/>
            <person name="Ekborg N.A."/>
            <person name="Pedamallu C.S."/>
            <person name="Hostetler J.B."/>
            <person name="Radune D."/>
            <person name="Toms B.S."/>
            <person name="Henrissat B."/>
            <person name="Coutinho P.M."/>
            <person name="Schwarz S."/>
            <person name="Field L."/>
            <person name="Trindade-Silva A.E."/>
            <person name="Soares C.A.G."/>
            <person name="Elshahawi S."/>
            <person name="Hanora A."/>
            <person name="Schmidt E.W."/>
            <person name="Haygood M.G."/>
            <person name="Posfai J."/>
            <person name="Benner J."/>
            <person name="Madinger C."/>
            <person name="Nove J."/>
            <person name="Anton B."/>
            <person name="Chaudhary K."/>
            <person name="Foster J."/>
            <person name="Holman A."/>
            <person name="Kumar S."/>
            <person name="Lessard P.A."/>
            <person name="Luyten Y.A."/>
            <person name="Slatko B."/>
            <person name="Wood N."/>
            <person name="Wu B."/>
            <person name="Teplitski M."/>
            <person name="Mougous J.D."/>
            <person name="Ward N."/>
            <person name="Eisen J.A."/>
            <person name="Badger J.H."/>
            <person name="Distel D.L."/>
        </authorList>
    </citation>
    <scope>NUCLEOTIDE SEQUENCE [LARGE SCALE GENOMIC DNA]</scope>
    <source>
        <strain evidence="4">ATCC 39867 / T7901</strain>
    </source>
</reference>
<name>C5BMF0_TERTT</name>
<dbReference type="AlphaFoldDB" id="C5BMF0"/>
<dbReference type="STRING" id="377629.TERTU_0415"/>
<proteinExistence type="predicted"/>
<organism evidence="3 4">
    <name type="scientific">Teredinibacter turnerae (strain ATCC 39867 / T7901)</name>
    <dbReference type="NCBI Taxonomy" id="377629"/>
    <lineage>
        <taxon>Bacteria</taxon>
        <taxon>Pseudomonadati</taxon>
        <taxon>Pseudomonadota</taxon>
        <taxon>Gammaproteobacteria</taxon>
        <taxon>Cellvibrionales</taxon>
        <taxon>Cellvibrionaceae</taxon>
        <taxon>Teredinibacter</taxon>
    </lineage>
</organism>
<evidence type="ECO:0000256" key="1">
    <source>
        <dbReference type="SAM" id="Phobius"/>
    </source>
</evidence>
<dbReference type="HOGENOM" id="CLU_090389_8_2_6"/>
<dbReference type="PANTHER" id="PTHR32234:SF0">
    <property type="entry name" value="THIOL:DISULFIDE INTERCHANGE PROTEIN DSBD"/>
    <property type="match status" value="1"/>
</dbReference>
<feature type="transmembrane region" description="Helical" evidence="1">
    <location>
        <begin position="21"/>
        <end position="38"/>
    </location>
</feature>
<dbReference type="KEGG" id="ttu:TERTU_0415"/>
<keyword evidence="1" id="KW-0812">Transmembrane</keyword>
<dbReference type="PROSITE" id="PS51352">
    <property type="entry name" value="THIOREDOXIN_2"/>
    <property type="match status" value="1"/>
</dbReference>
<accession>C5BMF0</accession>
<keyword evidence="4" id="KW-1185">Reference proteome</keyword>
<protein>
    <submittedName>
        <fullName evidence="3">Response regulator receiver</fullName>
    </submittedName>
</protein>
<dbReference type="SUPFAM" id="SSF52833">
    <property type="entry name" value="Thioredoxin-like"/>
    <property type="match status" value="1"/>
</dbReference>
<dbReference type="GO" id="GO:0015035">
    <property type="term" value="F:protein-disulfide reductase activity"/>
    <property type="evidence" value="ECO:0007669"/>
    <property type="project" value="TreeGrafter"/>
</dbReference>
<evidence type="ECO:0000313" key="4">
    <source>
        <dbReference type="Proteomes" id="UP000009080"/>
    </source>
</evidence>
<dbReference type="eggNOG" id="COG4232">
    <property type="taxonomic scope" value="Bacteria"/>
</dbReference>
<dbReference type="Gene3D" id="3.40.30.10">
    <property type="entry name" value="Glutaredoxin"/>
    <property type="match status" value="1"/>
</dbReference>
<evidence type="ECO:0000259" key="2">
    <source>
        <dbReference type="PROSITE" id="PS51352"/>
    </source>
</evidence>
<dbReference type="InterPro" id="IPR036249">
    <property type="entry name" value="Thioredoxin-like_sf"/>
</dbReference>
<evidence type="ECO:0000313" key="3">
    <source>
        <dbReference type="EMBL" id="ACR12318.1"/>
    </source>
</evidence>
<dbReference type="Pfam" id="PF13899">
    <property type="entry name" value="Thioredoxin_7"/>
    <property type="match status" value="1"/>
</dbReference>
<dbReference type="RefSeq" id="WP_015818430.1">
    <property type="nucleotide sequence ID" value="NC_012997.1"/>
</dbReference>
<dbReference type="PANTHER" id="PTHR32234">
    <property type="entry name" value="THIOL:DISULFIDE INTERCHANGE PROTEIN DSBD"/>
    <property type="match status" value="1"/>
</dbReference>
<keyword evidence="1" id="KW-0472">Membrane</keyword>
<dbReference type="InterPro" id="IPR013766">
    <property type="entry name" value="Thioredoxin_domain"/>
</dbReference>
<dbReference type="GO" id="GO:0045454">
    <property type="term" value="P:cell redox homeostasis"/>
    <property type="evidence" value="ECO:0007669"/>
    <property type="project" value="TreeGrafter"/>
</dbReference>
<dbReference type="OrthoDB" id="195735at2"/>